<comment type="caution">
    <text evidence="2">The sequence shown here is derived from an EMBL/GenBank/DDBJ whole genome shotgun (WGS) entry which is preliminary data.</text>
</comment>
<dbReference type="Gene3D" id="1.10.443.10">
    <property type="entry name" value="Intergrase catalytic core"/>
    <property type="match status" value="1"/>
</dbReference>
<evidence type="ECO:0000313" key="2">
    <source>
        <dbReference type="EMBL" id="GGN57306.1"/>
    </source>
</evidence>
<evidence type="ECO:0000256" key="1">
    <source>
        <dbReference type="ARBA" id="ARBA00023172"/>
    </source>
</evidence>
<proteinExistence type="predicted"/>
<dbReference type="EMBL" id="BMOS01000010">
    <property type="protein sequence ID" value="GGN57306.1"/>
    <property type="molecule type" value="Genomic_DNA"/>
</dbReference>
<accession>A0A918D181</accession>
<protein>
    <submittedName>
        <fullName evidence="2">Uncharacterized protein</fullName>
    </submittedName>
</protein>
<dbReference type="GO" id="GO:0006310">
    <property type="term" value="P:DNA recombination"/>
    <property type="evidence" value="ECO:0007669"/>
    <property type="project" value="UniProtKB-KW"/>
</dbReference>
<organism evidence="2 3">
    <name type="scientific">Oceanobacillus indicireducens</name>
    <dbReference type="NCBI Taxonomy" id="1004261"/>
    <lineage>
        <taxon>Bacteria</taxon>
        <taxon>Bacillati</taxon>
        <taxon>Bacillota</taxon>
        <taxon>Bacilli</taxon>
        <taxon>Bacillales</taxon>
        <taxon>Bacillaceae</taxon>
        <taxon>Oceanobacillus</taxon>
    </lineage>
</organism>
<name>A0A918D181_9BACI</name>
<evidence type="ECO:0000313" key="3">
    <source>
        <dbReference type="Proteomes" id="UP000624041"/>
    </source>
</evidence>
<dbReference type="InterPro" id="IPR013762">
    <property type="entry name" value="Integrase-like_cat_sf"/>
</dbReference>
<keyword evidence="1" id="KW-0233">DNA recombination</keyword>
<dbReference type="GO" id="GO:0015074">
    <property type="term" value="P:DNA integration"/>
    <property type="evidence" value="ECO:0007669"/>
    <property type="project" value="InterPro"/>
</dbReference>
<keyword evidence="3" id="KW-1185">Reference proteome</keyword>
<dbReference type="Proteomes" id="UP000624041">
    <property type="component" value="Unassembled WGS sequence"/>
</dbReference>
<dbReference type="GO" id="GO:0003677">
    <property type="term" value="F:DNA binding"/>
    <property type="evidence" value="ECO:0007669"/>
    <property type="project" value="InterPro"/>
</dbReference>
<dbReference type="InterPro" id="IPR011010">
    <property type="entry name" value="DNA_brk_join_enz"/>
</dbReference>
<gene>
    <name evidence="2" type="ORF">GCM10007971_18150</name>
</gene>
<sequence length="56" mass="6441">MGFTEYEIFSPHQLRHSFATRQTELGVDLLTLQNNINNVLNSESKLDSKGDEMNEK</sequence>
<dbReference type="AlphaFoldDB" id="A0A918D181"/>
<reference evidence="2" key="1">
    <citation type="journal article" date="2014" name="Int. J. Syst. Evol. Microbiol.">
        <title>Complete genome sequence of Corynebacterium casei LMG S-19264T (=DSM 44701T), isolated from a smear-ripened cheese.</title>
        <authorList>
            <consortium name="US DOE Joint Genome Institute (JGI-PGF)"/>
            <person name="Walter F."/>
            <person name="Albersmeier A."/>
            <person name="Kalinowski J."/>
            <person name="Ruckert C."/>
        </authorList>
    </citation>
    <scope>NUCLEOTIDE SEQUENCE</scope>
    <source>
        <strain evidence="2">JCM 17251</strain>
    </source>
</reference>
<reference evidence="2" key="2">
    <citation type="submission" date="2020-09" db="EMBL/GenBank/DDBJ databases">
        <authorList>
            <person name="Sun Q."/>
            <person name="Ohkuma M."/>
        </authorList>
    </citation>
    <scope>NUCLEOTIDE SEQUENCE</scope>
    <source>
        <strain evidence="2">JCM 17251</strain>
    </source>
</reference>
<dbReference type="SUPFAM" id="SSF56349">
    <property type="entry name" value="DNA breaking-rejoining enzymes"/>
    <property type="match status" value="1"/>
</dbReference>